<accession>A0AAN6N2Z1</accession>
<gene>
    <name evidence="2" type="ORF">QBC46DRAFT_269690</name>
</gene>
<dbReference type="AlphaFoldDB" id="A0AAN6N2Z1"/>
<proteinExistence type="predicted"/>
<evidence type="ECO:0000313" key="2">
    <source>
        <dbReference type="EMBL" id="KAK3936432.1"/>
    </source>
</evidence>
<comment type="caution">
    <text evidence="2">The sequence shown here is derived from an EMBL/GenBank/DDBJ whole genome shotgun (WGS) entry which is preliminary data.</text>
</comment>
<organism evidence="2 3">
    <name type="scientific">Diplogelasinospora grovesii</name>
    <dbReference type="NCBI Taxonomy" id="303347"/>
    <lineage>
        <taxon>Eukaryota</taxon>
        <taxon>Fungi</taxon>
        <taxon>Dikarya</taxon>
        <taxon>Ascomycota</taxon>
        <taxon>Pezizomycotina</taxon>
        <taxon>Sordariomycetes</taxon>
        <taxon>Sordariomycetidae</taxon>
        <taxon>Sordariales</taxon>
        <taxon>Diplogelasinosporaceae</taxon>
        <taxon>Diplogelasinospora</taxon>
    </lineage>
</organism>
<keyword evidence="3" id="KW-1185">Reference proteome</keyword>
<name>A0AAN6N2Z1_9PEZI</name>
<sequence>MTTTEPGNAAVRQARRYSTPLATEQMNIMKALTAAEYSRRQFILNFAASKNTDLLIPGQKADAIKKAEDWVANNLGNVSNDIFKYTVDGRLWSTLAVGDDVGFPFAFMRQGCNLQRKKSVSSSSSSSSKKHKPPSPPPSPDQSPKRHHHHQEHQTTTTITPQTPPRQTRQTRGQRTQDDSSSPASSSSASEKKKRSLSLTSLEDWKYRKQAAQERFTFQFFGRWSLSRRRSARSS</sequence>
<feature type="compositionally biased region" description="Low complexity" evidence="1">
    <location>
        <begin position="154"/>
        <end position="189"/>
    </location>
</feature>
<protein>
    <submittedName>
        <fullName evidence="2">Uncharacterized protein</fullName>
    </submittedName>
</protein>
<feature type="region of interest" description="Disordered" evidence="1">
    <location>
        <begin position="116"/>
        <end position="204"/>
    </location>
</feature>
<dbReference type="Proteomes" id="UP001303473">
    <property type="component" value="Unassembled WGS sequence"/>
</dbReference>
<evidence type="ECO:0000256" key="1">
    <source>
        <dbReference type="SAM" id="MobiDB-lite"/>
    </source>
</evidence>
<reference evidence="3" key="1">
    <citation type="journal article" date="2023" name="Mol. Phylogenet. Evol.">
        <title>Genome-scale phylogeny and comparative genomics of the fungal order Sordariales.</title>
        <authorList>
            <person name="Hensen N."/>
            <person name="Bonometti L."/>
            <person name="Westerberg I."/>
            <person name="Brannstrom I.O."/>
            <person name="Guillou S."/>
            <person name="Cros-Aarteil S."/>
            <person name="Calhoun S."/>
            <person name="Haridas S."/>
            <person name="Kuo A."/>
            <person name="Mondo S."/>
            <person name="Pangilinan J."/>
            <person name="Riley R."/>
            <person name="LaButti K."/>
            <person name="Andreopoulos B."/>
            <person name="Lipzen A."/>
            <person name="Chen C."/>
            <person name="Yan M."/>
            <person name="Daum C."/>
            <person name="Ng V."/>
            <person name="Clum A."/>
            <person name="Steindorff A."/>
            <person name="Ohm R.A."/>
            <person name="Martin F."/>
            <person name="Silar P."/>
            <person name="Natvig D.O."/>
            <person name="Lalanne C."/>
            <person name="Gautier V."/>
            <person name="Ament-Velasquez S.L."/>
            <person name="Kruys A."/>
            <person name="Hutchinson M.I."/>
            <person name="Powell A.J."/>
            <person name="Barry K."/>
            <person name="Miller A.N."/>
            <person name="Grigoriev I.V."/>
            <person name="Debuchy R."/>
            <person name="Gladieux P."/>
            <person name="Hiltunen Thoren M."/>
            <person name="Johannesson H."/>
        </authorList>
    </citation>
    <scope>NUCLEOTIDE SEQUENCE [LARGE SCALE GENOMIC DNA]</scope>
    <source>
        <strain evidence="3">CBS 340.73</strain>
    </source>
</reference>
<evidence type="ECO:0000313" key="3">
    <source>
        <dbReference type="Proteomes" id="UP001303473"/>
    </source>
</evidence>
<dbReference type="EMBL" id="MU853884">
    <property type="protein sequence ID" value="KAK3936432.1"/>
    <property type="molecule type" value="Genomic_DNA"/>
</dbReference>